<dbReference type="AlphaFoldDB" id="A0A067MQN8"/>
<evidence type="ECO:0000256" key="3">
    <source>
        <dbReference type="PIRSR" id="PIRSR000097-2"/>
    </source>
</evidence>
<dbReference type="InParanoid" id="A0A067MQN8"/>
<dbReference type="PROSITE" id="PS00062">
    <property type="entry name" value="ALDOKETO_REDUCTASE_2"/>
    <property type="match status" value="1"/>
</dbReference>
<protein>
    <recommendedName>
        <fullName evidence="5">NADP-dependent oxidoreductase domain-containing protein</fullName>
    </recommendedName>
</protein>
<gene>
    <name evidence="6" type="ORF">BOTBODRAFT_175299</name>
</gene>
<dbReference type="PROSITE" id="PS00063">
    <property type="entry name" value="ALDOKETO_REDUCTASE_3"/>
    <property type="match status" value="1"/>
</dbReference>
<dbReference type="OrthoDB" id="416253at2759"/>
<dbReference type="PROSITE" id="PS00798">
    <property type="entry name" value="ALDOKETO_REDUCTASE_1"/>
    <property type="match status" value="1"/>
</dbReference>
<dbReference type="FunFam" id="3.20.20.100:FF:000002">
    <property type="entry name" value="2,5-diketo-D-gluconic acid reductase A"/>
    <property type="match status" value="1"/>
</dbReference>
<dbReference type="PRINTS" id="PR00069">
    <property type="entry name" value="ALDKETRDTASE"/>
</dbReference>
<dbReference type="Gene3D" id="3.20.20.100">
    <property type="entry name" value="NADP-dependent oxidoreductase domain"/>
    <property type="match status" value="1"/>
</dbReference>
<dbReference type="PANTHER" id="PTHR11732">
    <property type="entry name" value="ALDO/KETO REDUCTASE"/>
    <property type="match status" value="1"/>
</dbReference>
<dbReference type="STRING" id="930990.A0A067MQN8"/>
<evidence type="ECO:0000259" key="5">
    <source>
        <dbReference type="Pfam" id="PF00248"/>
    </source>
</evidence>
<feature type="domain" description="NADP-dependent oxidoreductase" evidence="5">
    <location>
        <begin position="36"/>
        <end position="294"/>
    </location>
</feature>
<evidence type="ECO:0000256" key="2">
    <source>
        <dbReference type="PIRSR" id="PIRSR000097-1"/>
    </source>
</evidence>
<dbReference type="InterPro" id="IPR036812">
    <property type="entry name" value="NAD(P)_OxRdtase_dom_sf"/>
</dbReference>
<keyword evidence="7" id="KW-1185">Reference proteome</keyword>
<dbReference type="InterPro" id="IPR020471">
    <property type="entry name" value="AKR"/>
</dbReference>
<dbReference type="HOGENOM" id="CLU_023205_0_0_1"/>
<organism evidence="6 7">
    <name type="scientific">Botryobasidium botryosum (strain FD-172 SS1)</name>
    <dbReference type="NCBI Taxonomy" id="930990"/>
    <lineage>
        <taxon>Eukaryota</taxon>
        <taxon>Fungi</taxon>
        <taxon>Dikarya</taxon>
        <taxon>Basidiomycota</taxon>
        <taxon>Agaricomycotina</taxon>
        <taxon>Agaricomycetes</taxon>
        <taxon>Cantharellales</taxon>
        <taxon>Botryobasidiaceae</taxon>
        <taxon>Botryobasidium</taxon>
    </lineage>
</organism>
<evidence type="ECO:0000313" key="6">
    <source>
        <dbReference type="EMBL" id="KDQ13886.1"/>
    </source>
</evidence>
<dbReference type="Pfam" id="PF00248">
    <property type="entry name" value="Aldo_ket_red"/>
    <property type="match status" value="1"/>
</dbReference>
<feature type="site" description="Lowers pKa of active site Tyr" evidence="4">
    <location>
        <position position="85"/>
    </location>
</feature>
<dbReference type="InterPro" id="IPR018170">
    <property type="entry name" value="Aldo/ket_reductase_CS"/>
</dbReference>
<dbReference type="Proteomes" id="UP000027195">
    <property type="component" value="Unassembled WGS sequence"/>
</dbReference>
<sequence length="323" mass="36297">MSRQVGATATSLPTHFRMTSGDLMPSVALGLYQSLPEEAVDAIKLALKAGYRHFDTAWVYGNESALGQAIRESDVPRNEIWVTTKLWNTFHAPEDVEPIFNESLKNLGLDYVDLYLMHWPIAHKRGSFGGTTTNHELSEDPFPTWQAMERLVESGRARNIGVSNFNIRRLAKLMSNPMKVTPAINQVEIHLFNPQPEMIKASHFMWGEEHGVVIQAWGPLSGSVGRLMLDKALSAPEIKESAEELGLTPGQVIMSWHVQRGTVVLPKSVTPSRIIENLHVVKLPDAIFEKIEKAATSYPRVRLFDPSRSWGLDVFEEGTYQRR</sequence>
<keyword evidence="1" id="KW-0560">Oxidoreductase</keyword>
<dbReference type="PIRSF" id="PIRSF000097">
    <property type="entry name" value="AKR"/>
    <property type="match status" value="1"/>
</dbReference>
<name>A0A067MQN8_BOTB1</name>
<dbReference type="GO" id="GO:0016616">
    <property type="term" value="F:oxidoreductase activity, acting on the CH-OH group of donors, NAD or NADP as acceptor"/>
    <property type="evidence" value="ECO:0007669"/>
    <property type="project" value="UniProtKB-ARBA"/>
</dbReference>
<evidence type="ECO:0000256" key="4">
    <source>
        <dbReference type="PIRSR" id="PIRSR000097-3"/>
    </source>
</evidence>
<evidence type="ECO:0000313" key="7">
    <source>
        <dbReference type="Proteomes" id="UP000027195"/>
    </source>
</evidence>
<reference evidence="7" key="1">
    <citation type="journal article" date="2014" name="Proc. Natl. Acad. Sci. U.S.A.">
        <title>Extensive sampling of basidiomycete genomes demonstrates inadequacy of the white-rot/brown-rot paradigm for wood decay fungi.</title>
        <authorList>
            <person name="Riley R."/>
            <person name="Salamov A.A."/>
            <person name="Brown D.W."/>
            <person name="Nagy L.G."/>
            <person name="Floudas D."/>
            <person name="Held B.W."/>
            <person name="Levasseur A."/>
            <person name="Lombard V."/>
            <person name="Morin E."/>
            <person name="Otillar R."/>
            <person name="Lindquist E.A."/>
            <person name="Sun H."/>
            <person name="LaButti K.M."/>
            <person name="Schmutz J."/>
            <person name="Jabbour D."/>
            <person name="Luo H."/>
            <person name="Baker S.E."/>
            <person name="Pisabarro A.G."/>
            <person name="Walton J.D."/>
            <person name="Blanchette R.A."/>
            <person name="Henrissat B."/>
            <person name="Martin F."/>
            <person name="Cullen D."/>
            <person name="Hibbett D.S."/>
            <person name="Grigoriev I.V."/>
        </authorList>
    </citation>
    <scope>NUCLEOTIDE SEQUENCE [LARGE SCALE GENOMIC DNA]</scope>
    <source>
        <strain evidence="7">FD-172 SS1</strain>
    </source>
</reference>
<evidence type="ECO:0000256" key="1">
    <source>
        <dbReference type="ARBA" id="ARBA00023002"/>
    </source>
</evidence>
<dbReference type="SUPFAM" id="SSF51430">
    <property type="entry name" value="NAD(P)-linked oxidoreductase"/>
    <property type="match status" value="1"/>
</dbReference>
<dbReference type="InterPro" id="IPR023210">
    <property type="entry name" value="NADP_OxRdtase_dom"/>
</dbReference>
<accession>A0A067MQN8</accession>
<dbReference type="EMBL" id="KL198041">
    <property type="protein sequence ID" value="KDQ13886.1"/>
    <property type="molecule type" value="Genomic_DNA"/>
</dbReference>
<proteinExistence type="predicted"/>
<feature type="binding site" evidence="3">
    <location>
        <position position="118"/>
    </location>
    <ligand>
        <name>substrate</name>
    </ligand>
</feature>
<dbReference type="CDD" id="cd19071">
    <property type="entry name" value="AKR_AKR1-5-like"/>
    <property type="match status" value="1"/>
</dbReference>
<feature type="active site" description="Proton donor" evidence="2">
    <location>
        <position position="60"/>
    </location>
</feature>